<evidence type="ECO:0000256" key="1">
    <source>
        <dbReference type="SAM" id="MobiDB-lite"/>
    </source>
</evidence>
<name>A0ABR4AFL9_9LECA</name>
<dbReference type="Proteomes" id="UP001590950">
    <property type="component" value="Unassembled WGS sequence"/>
</dbReference>
<protein>
    <recommendedName>
        <fullName evidence="4">OCRE domain-containing protein</fullName>
    </recommendedName>
</protein>
<feature type="region of interest" description="Disordered" evidence="1">
    <location>
        <begin position="1"/>
        <end position="47"/>
    </location>
</feature>
<feature type="compositionally biased region" description="Polar residues" evidence="1">
    <location>
        <begin position="23"/>
        <end position="35"/>
    </location>
</feature>
<keyword evidence="3" id="KW-1185">Reference proteome</keyword>
<sequence length="100" mass="10744">MPQSSDQGGSAQDSRGSSGKGYNITSSGTNSQGNHLCNRDYTPSLGDTAVNKNAYHYSNQNGSYYYSNPDGTKYYNDGKGGAYLAKPDGDVKKYGTYSRD</sequence>
<gene>
    <name evidence="2" type="ORF">N7G274_003928</name>
</gene>
<dbReference type="EMBL" id="JBEFKJ010000011">
    <property type="protein sequence ID" value="KAL2043621.1"/>
    <property type="molecule type" value="Genomic_DNA"/>
</dbReference>
<evidence type="ECO:0000313" key="3">
    <source>
        <dbReference type="Proteomes" id="UP001590950"/>
    </source>
</evidence>
<comment type="caution">
    <text evidence="2">The sequence shown here is derived from an EMBL/GenBank/DDBJ whole genome shotgun (WGS) entry which is preliminary data.</text>
</comment>
<reference evidence="2 3" key="1">
    <citation type="submission" date="2024-09" db="EMBL/GenBank/DDBJ databases">
        <title>Rethinking Asexuality: The Enigmatic Case of Functional Sexual Genes in Lepraria (Stereocaulaceae).</title>
        <authorList>
            <person name="Doellman M."/>
            <person name="Sun Y."/>
            <person name="Barcenas-Pena A."/>
            <person name="Lumbsch H.T."/>
            <person name="Grewe F."/>
        </authorList>
    </citation>
    <scope>NUCLEOTIDE SEQUENCE [LARGE SCALE GENOMIC DNA]</scope>
    <source>
        <strain evidence="2 3">Mercado 3170</strain>
    </source>
</reference>
<accession>A0ABR4AFL9</accession>
<evidence type="ECO:0008006" key="4">
    <source>
        <dbReference type="Google" id="ProtNLM"/>
    </source>
</evidence>
<feature type="compositionally biased region" description="Low complexity" evidence="1">
    <location>
        <begin position="1"/>
        <end position="17"/>
    </location>
</feature>
<proteinExistence type="predicted"/>
<evidence type="ECO:0000313" key="2">
    <source>
        <dbReference type="EMBL" id="KAL2043621.1"/>
    </source>
</evidence>
<organism evidence="2 3">
    <name type="scientific">Stereocaulon virgatum</name>
    <dbReference type="NCBI Taxonomy" id="373712"/>
    <lineage>
        <taxon>Eukaryota</taxon>
        <taxon>Fungi</taxon>
        <taxon>Dikarya</taxon>
        <taxon>Ascomycota</taxon>
        <taxon>Pezizomycotina</taxon>
        <taxon>Lecanoromycetes</taxon>
        <taxon>OSLEUM clade</taxon>
        <taxon>Lecanoromycetidae</taxon>
        <taxon>Lecanorales</taxon>
        <taxon>Lecanorineae</taxon>
        <taxon>Stereocaulaceae</taxon>
        <taxon>Stereocaulon</taxon>
    </lineage>
</organism>